<dbReference type="PANTHER" id="PTHR23405:SF4">
    <property type="entry name" value="PROTEIN MAK16 HOMOLOG"/>
    <property type="match status" value="1"/>
</dbReference>
<dbReference type="Pfam" id="PF04874">
    <property type="entry name" value="Mak16"/>
    <property type="match status" value="1"/>
</dbReference>
<feature type="non-terminal residue" evidence="6">
    <location>
        <position position="1"/>
    </location>
</feature>
<evidence type="ECO:0000259" key="5">
    <source>
        <dbReference type="Pfam" id="PF01778"/>
    </source>
</evidence>
<evidence type="ECO:0000256" key="4">
    <source>
        <dbReference type="SAM" id="MobiDB-lite"/>
    </source>
</evidence>
<reference evidence="6" key="1">
    <citation type="submission" date="2014-05" db="EMBL/GenBank/DDBJ databases">
        <title>The transcriptome of the halophilic microalga Tetraselmis sp. GSL018 isolated from the Great Salt Lake, Utah.</title>
        <authorList>
            <person name="Jinkerson R.E."/>
            <person name="D'Adamo S."/>
            <person name="Posewitz M.C."/>
        </authorList>
    </citation>
    <scope>NUCLEOTIDE SEQUENCE</scope>
    <source>
        <strain evidence="6">GSL018</strain>
    </source>
</reference>
<evidence type="ECO:0000313" key="6">
    <source>
        <dbReference type="EMBL" id="JAC80961.1"/>
    </source>
</evidence>
<sequence>RVMQHDEVIWQSINHGHCSFKAKTKTQNFCRNEYNVTGLCNRSSCPLANSRYATIREEKGRCYLFIKTIERAHTPKNLWQKILLKKNYAQALEQVDSHLQYWPKFLVHKNKQRLTKITQYLIRMRKLAKKTRPALMTMPARKEARAEKVAQLENAIEKELLERLKGGTYGDIYNFPTKQYEKALEEQEIEDEDVEFVEDEDEEEEEVEYVSDVEESDEDIEDQAGGSGADSDGSDGEDEESEGSSGDEMGPRGKPGAPKRRPASRKPPAPSKRPRRHVEIEYEEEMEAPSKAPGR</sequence>
<organism evidence="6">
    <name type="scientific">Tetraselmis sp. GSL018</name>
    <dbReference type="NCBI Taxonomy" id="582737"/>
    <lineage>
        <taxon>Eukaryota</taxon>
        <taxon>Viridiplantae</taxon>
        <taxon>Chlorophyta</taxon>
        <taxon>core chlorophytes</taxon>
        <taxon>Chlorodendrophyceae</taxon>
        <taxon>Chlorodendrales</taxon>
        <taxon>Chlorodendraceae</taxon>
        <taxon>Tetraselmis</taxon>
    </lineage>
</organism>
<dbReference type="Pfam" id="PF01778">
    <property type="entry name" value="Ribosomal_L28e"/>
    <property type="match status" value="1"/>
</dbReference>
<dbReference type="FunFam" id="3.30.390.110:FF:000001">
    <property type="entry name" value="Protein MAK16 homolog"/>
    <property type="match status" value="1"/>
</dbReference>
<dbReference type="GO" id="GO:0005730">
    <property type="term" value="C:nucleolus"/>
    <property type="evidence" value="ECO:0007669"/>
    <property type="project" value="TreeGrafter"/>
</dbReference>
<comment type="subcellular location">
    <subcellularLocation>
        <location evidence="1">Nucleus</location>
    </subcellularLocation>
</comment>
<comment type="similarity">
    <text evidence="2">Belongs to the MAK16 family.</text>
</comment>
<proteinExistence type="inferred from homology"/>
<gene>
    <name evidence="6" type="primary">MAK16</name>
    <name evidence="6" type="ORF">TSPGSL018_8999</name>
</gene>
<dbReference type="GO" id="GO:0030687">
    <property type="term" value="C:preribosome, large subunit precursor"/>
    <property type="evidence" value="ECO:0007669"/>
    <property type="project" value="TreeGrafter"/>
</dbReference>
<protein>
    <submittedName>
        <fullName evidence="6">Protein MAK16</fullName>
    </submittedName>
</protein>
<dbReference type="PANTHER" id="PTHR23405">
    <property type="entry name" value="MAINTENANCE OF KILLER 16 MAK16 PROTEIN-RELATED"/>
    <property type="match status" value="1"/>
</dbReference>
<name>A0A061SDY8_9CHLO</name>
<evidence type="ECO:0000256" key="1">
    <source>
        <dbReference type="ARBA" id="ARBA00004123"/>
    </source>
</evidence>
<evidence type="ECO:0000256" key="3">
    <source>
        <dbReference type="ARBA" id="ARBA00023242"/>
    </source>
</evidence>
<dbReference type="Gene3D" id="3.30.390.110">
    <property type="match status" value="1"/>
</dbReference>
<dbReference type="EMBL" id="GBEZ01004240">
    <property type="protein sequence ID" value="JAC80961.1"/>
    <property type="molecule type" value="Transcribed_RNA"/>
</dbReference>
<feature type="compositionally biased region" description="Low complexity" evidence="4">
    <location>
        <begin position="243"/>
        <end position="256"/>
    </location>
</feature>
<keyword evidence="3" id="KW-0539">Nucleus</keyword>
<feature type="region of interest" description="Disordered" evidence="4">
    <location>
        <begin position="186"/>
        <end position="295"/>
    </location>
</feature>
<dbReference type="GO" id="GO:0000470">
    <property type="term" value="P:maturation of LSU-rRNA"/>
    <property type="evidence" value="ECO:0007669"/>
    <property type="project" value="TreeGrafter"/>
</dbReference>
<dbReference type="AlphaFoldDB" id="A0A061SDY8"/>
<dbReference type="InterPro" id="IPR006958">
    <property type="entry name" value="Mak16"/>
</dbReference>
<feature type="compositionally biased region" description="Acidic residues" evidence="4">
    <location>
        <begin position="186"/>
        <end position="222"/>
    </location>
</feature>
<accession>A0A061SDY8</accession>
<feature type="domain" description="Ribosomal eL28/Mak16" evidence="5">
    <location>
        <begin position="8"/>
        <end position="120"/>
    </location>
</feature>
<dbReference type="InterPro" id="IPR029004">
    <property type="entry name" value="Ribosomal_eL28/Mak16"/>
</dbReference>
<evidence type="ECO:0000256" key="2">
    <source>
        <dbReference type="ARBA" id="ARBA00005514"/>
    </source>
</evidence>
<dbReference type="GO" id="GO:0000460">
    <property type="term" value="P:maturation of 5.8S rRNA"/>
    <property type="evidence" value="ECO:0007669"/>
    <property type="project" value="TreeGrafter"/>
</dbReference>
<dbReference type="PIRSF" id="PIRSF003352">
    <property type="entry name" value="MAK16"/>
    <property type="match status" value="1"/>
</dbReference>
<feature type="compositionally biased region" description="Acidic residues" evidence="4">
    <location>
        <begin position="232"/>
        <end position="242"/>
    </location>
</feature>